<dbReference type="EMBL" id="GL877486">
    <property type="protein sequence ID" value="ELA45901.1"/>
    <property type="molecule type" value="Genomic_DNA"/>
</dbReference>
<feature type="region of interest" description="Disordered" evidence="1">
    <location>
        <begin position="92"/>
        <end position="146"/>
    </location>
</feature>
<sequence>MHGNADSMKKTPSLNERLSKTFSSLKQAMTSLNLHRNDQLTDKIRTEYFTDVRYGKMIRMMDECVAEMEQMVGDMRGMREKFVLARGVLRSGDARAEGSRHPTETGGVAHSGGHGKRTNEGQPKRRRRVVMRRKGRELRERNPNIK</sequence>
<dbReference type="OMA" id="VRYGKMI"/>
<dbReference type="HOGENOM" id="CLU_1826644_0_0_1"/>
<feature type="compositionally biased region" description="Basic and acidic residues" evidence="1">
    <location>
        <begin position="92"/>
        <end position="103"/>
    </location>
</feature>
<evidence type="ECO:0000313" key="3">
    <source>
        <dbReference type="Proteomes" id="UP000011081"/>
    </source>
</evidence>
<dbReference type="GeneID" id="19880468"/>
<keyword evidence="3" id="KW-1185">Reference proteome</keyword>
<accession>L2GQI4</accession>
<evidence type="ECO:0000256" key="1">
    <source>
        <dbReference type="SAM" id="MobiDB-lite"/>
    </source>
</evidence>
<dbReference type="RefSeq" id="XP_008075616.1">
    <property type="nucleotide sequence ID" value="XM_008077425.1"/>
</dbReference>
<dbReference type="Proteomes" id="UP000011081">
    <property type="component" value="Unassembled WGS sequence"/>
</dbReference>
<dbReference type="OrthoDB" id="2187049at2759"/>
<dbReference type="AlphaFoldDB" id="L2GQI4"/>
<protein>
    <submittedName>
        <fullName evidence="2">Uncharacterized protein</fullName>
    </submittedName>
</protein>
<feature type="compositionally biased region" description="Basic residues" evidence="1">
    <location>
        <begin position="124"/>
        <end position="136"/>
    </location>
</feature>
<proteinExistence type="predicted"/>
<reference evidence="3" key="1">
    <citation type="submission" date="2011-03" db="EMBL/GenBank/DDBJ databases">
        <title>The genome sequence of Vavraia culicis strain floridensis.</title>
        <authorList>
            <consortium name="The Broad Institute Genome Sequencing Platform"/>
            <person name="Cuomo C."/>
            <person name="Becnel J."/>
            <person name="Sanscrainte N."/>
            <person name="Young S.K."/>
            <person name="Zeng Q."/>
            <person name="Gargeya S."/>
            <person name="Fitzgerald M."/>
            <person name="Haas B."/>
            <person name="Abouelleil A."/>
            <person name="Alvarado L."/>
            <person name="Arachchi H.M."/>
            <person name="Berlin A."/>
            <person name="Chapman S.B."/>
            <person name="Gearin G."/>
            <person name="Goldberg J."/>
            <person name="Griggs A."/>
            <person name="Gujja S."/>
            <person name="Hansen M."/>
            <person name="Heiman D."/>
            <person name="Howarth C."/>
            <person name="Larimer J."/>
            <person name="Lui A."/>
            <person name="MacDonald P.J.P."/>
            <person name="McCowen C."/>
            <person name="Montmayeur A."/>
            <person name="Murphy C."/>
            <person name="Neiman D."/>
            <person name="Pearson M."/>
            <person name="Priest M."/>
            <person name="Roberts A."/>
            <person name="Saif S."/>
            <person name="Shea T."/>
            <person name="Sisk P."/>
            <person name="Stolte C."/>
            <person name="Sykes S."/>
            <person name="Wortman J."/>
            <person name="Nusbaum C."/>
            <person name="Birren B."/>
        </authorList>
    </citation>
    <scope>NUCLEOTIDE SEQUENCE [LARGE SCALE GENOMIC DNA]</scope>
    <source>
        <strain evidence="3">floridensis</strain>
    </source>
</reference>
<feature type="compositionally biased region" description="Basic and acidic residues" evidence="1">
    <location>
        <begin position="137"/>
        <end position="146"/>
    </location>
</feature>
<evidence type="ECO:0000313" key="2">
    <source>
        <dbReference type="EMBL" id="ELA45901.1"/>
    </source>
</evidence>
<name>L2GQI4_VAVCU</name>
<dbReference type="InParanoid" id="L2GQI4"/>
<dbReference type="VEuPathDB" id="MicrosporidiaDB:VCUG_02607"/>
<gene>
    <name evidence="2" type="ORF">VCUG_02607</name>
</gene>
<organism evidence="2 3">
    <name type="scientific">Vavraia culicis (isolate floridensis)</name>
    <name type="common">Microsporidian parasite</name>
    <dbReference type="NCBI Taxonomy" id="948595"/>
    <lineage>
        <taxon>Eukaryota</taxon>
        <taxon>Fungi</taxon>
        <taxon>Fungi incertae sedis</taxon>
        <taxon>Microsporidia</taxon>
        <taxon>Pleistophoridae</taxon>
        <taxon>Vavraia</taxon>
    </lineage>
</organism>